<organism evidence="3 4">
    <name type="scientific">Paraburkholderia metrosideri</name>
    <dbReference type="NCBI Taxonomy" id="580937"/>
    <lineage>
        <taxon>Bacteria</taxon>
        <taxon>Pseudomonadati</taxon>
        <taxon>Pseudomonadota</taxon>
        <taxon>Betaproteobacteria</taxon>
        <taxon>Burkholderiales</taxon>
        <taxon>Burkholderiaceae</taxon>
        <taxon>Paraburkholderia</taxon>
    </lineage>
</organism>
<feature type="domain" description="DUF6531" evidence="2">
    <location>
        <begin position="90"/>
        <end position="168"/>
    </location>
</feature>
<keyword evidence="4" id="KW-1185">Reference proteome</keyword>
<protein>
    <recommendedName>
        <fullName evidence="2">DUF6531 domain-containing protein</fullName>
    </recommendedName>
</protein>
<evidence type="ECO:0000313" key="4">
    <source>
        <dbReference type="Proteomes" id="UP000598032"/>
    </source>
</evidence>
<dbReference type="InterPro" id="IPR045351">
    <property type="entry name" value="DUF6531"/>
</dbReference>
<dbReference type="Pfam" id="PF20148">
    <property type="entry name" value="DUF6531"/>
    <property type="match status" value="1"/>
</dbReference>
<reference evidence="3 4" key="1">
    <citation type="submission" date="2020-10" db="EMBL/GenBank/DDBJ databases">
        <authorList>
            <person name="Peeters C."/>
        </authorList>
    </citation>
    <scope>NUCLEOTIDE SEQUENCE [LARGE SCALE GENOMIC DNA]</scope>
    <source>
        <strain evidence="3 4">LMG 28140</strain>
    </source>
</reference>
<comment type="caution">
    <text evidence="3">The sequence shown here is derived from an EMBL/GenBank/DDBJ whole genome shotgun (WGS) entry which is preliminary data.</text>
</comment>
<evidence type="ECO:0000256" key="1">
    <source>
        <dbReference type="SAM" id="SignalP"/>
    </source>
</evidence>
<dbReference type="Proteomes" id="UP000598032">
    <property type="component" value="Unassembled WGS sequence"/>
</dbReference>
<evidence type="ECO:0000313" key="3">
    <source>
        <dbReference type="EMBL" id="CAD6549586.1"/>
    </source>
</evidence>
<dbReference type="InterPro" id="IPR031325">
    <property type="entry name" value="RHS_repeat"/>
</dbReference>
<proteinExistence type="predicted"/>
<dbReference type="Pfam" id="PF05593">
    <property type="entry name" value="RHS_repeat"/>
    <property type="match status" value="1"/>
</dbReference>
<sequence>MGRWAYSHACFALFAATFGANAEGGDVVCAPLYSRSGAIQGSSSCFATAWGNTPINLSNHYCVNEPSRITRWCGMPPDDVSADNSCSVADPVYATSGATTISEVDFHSGDDRPFIFSRTYRARPTTRADAGFGSLWVHNWQRQLNLANVNSTPPRITAYRENGNPVTFGKVLAVWRPVDGTPLTLTQAASAWTLEDLTNGSLESYSTKGILQSVSEHDGRVATLTYSDASTPGSIAPGAGLLIAVSDHAKALNAHYDITVRLSYDAKSRISQMSDSTGNVTQYSYDAYNNLVFRHLA</sequence>
<dbReference type="EMBL" id="CAJHCP010000010">
    <property type="protein sequence ID" value="CAD6549586.1"/>
    <property type="molecule type" value="Genomic_DNA"/>
</dbReference>
<accession>A0ABN7I4F6</accession>
<feature type="signal peptide" evidence="1">
    <location>
        <begin position="1"/>
        <end position="22"/>
    </location>
</feature>
<evidence type="ECO:0000259" key="2">
    <source>
        <dbReference type="Pfam" id="PF20148"/>
    </source>
</evidence>
<name>A0ABN7I4F6_9BURK</name>
<dbReference type="Gene3D" id="2.180.10.10">
    <property type="entry name" value="RHS repeat-associated core"/>
    <property type="match status" value="1"/>
</dbReference>
<feature type="chain" id="PRO_5047002938" description="DUF6531 domain-containing protein" evidence="1">
    <location>
        <begin position="23"/>
        <end position="297"/>
    </location>
</feature>
<keyword evidence="1" id="KW-0732">Signal</keyword>
<gene>
    <name evidence="3" type="ORF">LMG28140_04786</name>
</gene>